<dbReference type="EMBL" id="BMQJ01000013">
    <property type="protein sequence ID" value="GGQ14800.1"/>
    <property type="molecule type" value="Genomic_DNA"/>
</dbReference>
<dbReference type="Proteomes" id="UP000611554">
    <property type="component" value="Unassembled WGS sequence"/>
</dbReference>
<accession>A0ABQ2R950</accession>
<evidence type="ECO:0008006" key="3">
    <source>
        <dbReference type="Google" id="ProtNLM"/>
    </source>
</evidence>
<evidence type="ECO:0000313" key="2">
    <source>
        <dbReference type="Proteomes" id="UP000611554"/>
    </source>
</evidence>
<reference evidence="2" key="1">
    <citation type="journal article" date="2019" name="Int. J. Syst. Evol. Microbiol.">
        <title>The Global Catalogue of Microorganisms (GCM) 10K type strain sequencing project: providing services to taxonomists for standard genome sequencing and annotation.</title>
        <authorList>
            <consortium name="The Broad Institute Genomics Platform"/>
            <consortium name="The Broad Institute Genome Sequencing Center for Infectious Disease"/>
            <person name="Wu L."/>
            <person name="Ma J."/>
        </authorList>
    </citation>
    <scope>NUCLEOTIDE SEQUENCE [LARGE SCALE GENOMIC DNA]</scope>
    <source>
        <strain evidence="2">JCM 3115</strain>
    </source>
</reference>
<protein>
    <recommendedName>
        <fullName evidence="3">LysR substrate-binding domain-containing protein</fullName>
    </recommendedName>
</protein>
<name>A0ABQ2R950_9ACTN</name>
<sequence length="78" mass="8515">MALVSRLALTHVPGTTHREPAHPRPYRRLHAVTRTDTGLTPLAGMLIDLLRDVVRDITATWEALPREGRPSSSSPPGA</sequence>
<comment type="caution">
    <text evidence="1">The sequence shown here is derived from an EMBL/GenBank/DDBJ whole genome shotgun (WGS) entry which is preliminary data.</text>
</comment>
<gene>
    <name evidence="1" type="ORF">GCM10010140_51380</name>
</gene>
<keyword evidence="2" id="KW-1185">Reference proteome</keyword>
<evidence type="ECO:0000313" key="1">
    <source>
        <dbReference type="EMBL" id="GGQ14800.1"/>
    </source>
</evidence>
<proteinExistence type="predicted"/>
<organism evidence="1 2">
    <name type="scientific">Streptosporangium pseudovulgare</name>
    <dbReference type="NCBI Taxonomy" id="35765"/>
    <lineage>
        <taxon>Bacteria</taxon>
        <taxon>Bacillati</taxon>
        <taxon>Actinomycetota</taxon>
        <taxon>Actinomycetes</taxon>
        <taxon>Streptosporangiales</taxon>
        <taxon>Streptosporangiaceae</taxon>
        <taxon>Streptosporangium</taxon>
    </lineage>
</organism>